<evidence type="ECO:0000259" key="1">
    <source>
        <dbReference type="Pfam" id="PF09413"/>
    </source>
</evidence>
<protein>
    <submittedName>
        <fullName evidence="2">DUF2007 domain-containing protein</fullName>
    </submittedName>
</protein>
<dbReference type="EMBL" id="CP060697">
    <property type="protein sequence ID" value="QNM82058.1"/>
    <property type="molecule type" value="Genomic_DNA"/>
</dbReference>
<reference evidence="2 3" key="1">
    <citation type="submission" date="2020-08" db="EMBL/GenBank/DDBJ databases">
        <title>Sphingomonas sp. sand1-3 16S ribosomal RNA gene Genome sequencing and assembly.</title>
        <authorList>
            <person name="Kang M."/>
        </authorList>
    </citation>
    <scope>NUCLEOTIDE SEQUENCE [LARGE SCALE GENOMIC DNA]</scope>
    <source>
        <strain evidence="3">sand1-3</strain>
    </source>
</reference>
<dbReference type="Proteomes" id="UP000515861">
    <property type="component" value="Chromosome"/>
</dbReference>
<name>A0A7G9L0A9_9SPHN</name>
<gene>
    <name evidence="2" type="ORF">H8M03_08425</name>
</gene>
<feature type="domain" description="DUF2007" evidence="1">
    <location>
        <begin position="8"/>
        <end position="67"/>
    </location>
</feature>
<sequence length="68" mass="7263">MSALAMAARYNTAIEAEVARTFLESNGVEAVVFDSASSLYAEGALIGARVMVLDEDLEEAVRLLADVR</sequence>
<dbReference type="RefSeq" id="WP_187479013.1">
    <property type="nucleotide sequence ID" value="NZ_CP060697.1"/>
</dbReference>
<evidence type="ECO:0000313" key="3">
    <source>
        <dbReference type="Proteomes" id="UP000515861"/>
    </source>
</evidence>
<keyword evidence="3" id="KW-1185">Reference proteome</keyword>
<dbReference type="Gene3D" id="3.30.70.790">
    <property type="entry name" value="UreE, C-terminal domain"/>
    <property type="match status" value="1"/>
</dbReference>
<evidence type="ECO:0000313" key="2">
    <source>
        <dbReference type="EMBL" id="QNM82058.1"/>
    </source>
</evidence>
<proteinExistence type="predicted"/>
<dbReference type="InterPro" id="IPR018551">
    <property type="entry name" value="DUF2007"/>
</dbReference>
<dbReference type="Pfam" id="PF09413">
    <property type="entry name" value="DUF2007"/>
    <property type="match status" value="1"/>
</dbReference>
<dbReference type="SUPFAM" id="SSF54913">
    <property type="entry name" value="GlnB-like"/>
    <property type="match status" value="1"/>
</dbReference>
<dbReference type="AlphaFoldDB" id="A0A7G9L0A9"/>
<organism evidence="2 3">
    <name type="scientific">Sphingomonas sabuli</name>
    <dbReference type="NCBI Taxonomy" id="2764186"/>
    <lineage>
        <taxon>Bacteria</taxon>
        <taxon>Pseudomonadati</taxon>
        <taxon>Pseudomonadota</taxon>
        <taxon>Alphaproteobacteria</taxon>
        <taxon>Sphingomonadales</taxon>
        <taxon>Sphingomonadaceae</taxon>
        <taxon>Sphingomonas</taxon>
    </lineage>
</organism>
<dbReference type="KEGG" id="ssau:H8M03_08425"/>
<dbReference type="InterPro" id="IPR011322">
    <property type="entry name" value="N-reg_PII-like_a/b"/>
</dbReference>
<accession>A0A7G9L0A9</accession>